<evidence type="ECO:0000313" key="5">
    <source>
        <dbReference type="EMBL" id="CAI6099648.1"/>
    </source>
</evidence>
<dbReference type="Pfam" id="PF01753">
    <property type="entry name" value="zf-MYND"/>
    <property type="match status" value="1"/>
</dbReference>
<comment type="caution">
    <text evidence="5">The sequence shown here is derived from an EMBL/GenBank/DDBJ whole genome shotgun (WGS) entry which is preliminary data.</text>
</comment>
<dbReference type="AlphaFoldDB" id="A0AA35QCS7"/>
<evidence type="ECO:0000313" key="6">
    <source>
        <dbReference type="Proteomes" id="UP001160390"/>
    </source>
</evidence>
<organism evidence="5 6">
    <name type="scientific">Clonostachys chloroleuca</name>
    <dbReference type="NCBI Taxonomy" id="1926264"/>
    <lineage>
        <taxon>Eukaryota</taxon>
        <taxon>Fungi</taxon>
        <taxon>Dikarya</taxon>
        <taxon>Ascomycota</taxon>
        <taxon>Pezizomycotina</taxon>
        <taxon>Sordariomycetes</taxon>
        <taxon>Hypocreomycetidae</taxon>
        <taxon>Hypocreales</taxon>
        <taxon>Bionectriaceae</taxon>
        <taxon>Clonostachys</taxon>
    </lineage>
</organism>
<keyword evidence="1" id="KW-0479">Metal-binding</keyword>
<evidence type="ECO:0000256" key="2">
    <source>
        <dbReference type="ARBA" id="ARBA00022771"/>
    </source>
</evidence>
<accession>A0AA35QCS7</accession>
<name>A0AA35QCS7_9HYPO</name>
<dbReference type="EMBL" id="CABFNP030001324">
    <property type="protein sequence ID" value="CAI6099648.1"/>
    <property type="molecule type" value="Genomic_DNA"/>
</dbReference>
<dbReference type="Gene3D" id="6.10.140.2220">
    <property type="match status" value="1"/>
</dbReference>
<feature type="domain" description="MYND-type" evidence="4">
    <location>
        <begin position="18"/>
        <end position="35"/>
    </location>
</feature>
<reference evidence="5" key="1">
    <citation type="submission" date="2023-01" db="EMBL/GenBank/DDBJ databases">
        <authorList>
            <person name="Piombo E."/>
        </authorList>
    </citation>
    <scope>NUCLEOTIDE SEQUENCE</scope>
</reference>
<evidence type="ECO:0000259" key="4">
    <source>
        <dbReference type="Pfam" id="PF01753"/>
    </source>
</evidence>
<protein>
    <recommendedName>
        <fullName evidence="4">MYND-type domain-containing protein</fullName>
    </recommendedName>
</protein>
<evidence type="ECO:0000256" key="1">
    <source>
        <dbReference type="ARBA" id="ARBA00022723"/>
    </source>
</evidence>
<dbReference type="SUPFAM" id="SSF144232">
    <property type="entry name" value="HIT/MYND zinc finger-like"/>
    <property type="match status" value="1"/>
</dbReference>
<keyword evidence="3" id="KW-0862">Zinc</keyword>
<dbReference type="GO" id="GO:0008270">
    <property type="term" value="F:zinc ion binding"/>
    <property type="evidence" value="ECO:0007669"/>
    <property type="project" value="UniProtKB-KW"/>
</dbReference>
<evidence type="ECO:0000256" key="3">
    <source>
        <dbReference type="ARBA" id="ARBA00022833"/>
    </source>
</evidence>
<dbReference type="InterPro" id="IPR002893">
    <property type="entry name" value="Znf_MYND"/>
</dbReference>
<sequence length="354" mass="40557">MKNLQMIFRTTRDEKHGYCSSECQKADWSSHRKVCRSRQQLARAVSILTGLWAALQANTYAERCDFSHEDNGLIAAEHWKNDQDCRCYTSASFVRRFSDDVIPTNMSARAEKAMLFDKNTDEITSTGMPWVKSFLQPFCMKIEEIEINIKNPALTIRSLQFAGHNVLRVTTKTGEVLAINISGARYVFRRYRIDTILLECAIGNAAKQAAVADQLFMFSPRNPDAFLYKTRETLVGVVTESIDRSIASFPGAMNSLMLSPKRHFEDFQHLTIRTTKDFMDDALQQLHRAGVGRMFFVDLNGTKELLTAITPVWFTEAEMTAIKDDQSLKKMWMCRMSNLHKENCCDKTHQWMGL</sequence>
<dbReference type="Proteomes" id="UP001160390">
    <property type="component" value="Unassembled WGS sequence"/>
</dbReference>
<proteinExistence type="predicted"/>
<keyword evidence="2" id="KW-0863">Zinc-finger</keyword>
<keyword evidence="6" id="KW-1185">Reference proteome</keyword>
<gene>
    <name evidence="5" type="ORF">CCHLO57077_00015438</name>
</gene>